<reference evidence="1 2" key="1">
    <citation type="journal article" date="2012" name="J. Bacteriol.">
        <title>Genome sequence of the pathogenic Herbaspirillum seropedicae strain Os34, isolated from rice roots.</title>
        <authorList>
            <person name="Ye W."/>
            <person name="Ye S."/>
            <person name="Liu J."/>
            <person name="Chang S."/>
            <person name="Chen M."/>
            <person name="Zhu B."/>
            <person name="Guo L."/>
            <person name="An Q."/>
        </authorList>
    </citation>
    <scope>NUCLEOTIDE SEQUENCE [LARGE SCALE GENOMIC DNA]</scope>
    <source>
        <strain evidence="1 2">Os34</strain>
    </source>
</reference>
<gene>
    <name evidence="1" type="ORF">C798_07955</name>
</gene>
<evidence type="ECO:0000313" key="2">
    <source>
        <dbReference type="Proteomes" id="UP000501648"/>
    </source>
</evidence>
<dbReference type="Proteomes" id="UP000501648">
    <property type="component" value="Chromosome"/>
</dbReference>
<accession>A0A6M3ZNI4</accession>
<organism evidence="1 2">
    <name type="scientific">Herbaspirillum rubrisubalbicans Os34</name>
    <dbReference type="NCBI Taxonomy" id="1235827"/>
    <lineage>
        <taxon>Bacteria</taxon>
        <taxon>Pseudomonadati</taxon>
        <taxon>Pseudomonadota</taxon>
        <taxon>Betaproteobacteria</taxon>
        <taxon>Burkholderiales</taxon>
        <taxon>Oxalobacteraceae</taxon>
        <taxon>Herbaspirillum</taxon>
    </lineage>
</organism>
<dbReference type="AlphaFoldDB" id="A0A6M3ZNI4"/>
<evidence type="ECO:0000313" key="1">
    <source>
        <dbReference type="EMBL" id="QJQ00167.1"/>
    </source>
</evidence>
<dbReference type="EMBL" id="CP008956">
    <property type="protein sequence ID" value="QJQ00167.1"/>
    <property type="molecule type" value="Genomic_DNA"/>
</dbReference>
<sequence length="75" mass="8601">MSLLRNRRRPNLQTGIAYSWAAMAKPVRRHILALAGLSADRWECPIHSFTEAERLAMRHAVLRTITTYERALNAV</sequence>
<proteinExistence type="predicted"/>
<name>A0A6M3ZNI4_9BURK</name>
<protein>
    <submittedName>
        <fullName evidence="1">Uncharacterized protein</fullName>
    </submittedName>
</protein>